<dbReference type="FunFam" id="2.30.30.40:FF:000128">
    <property type="entry name" value="Peroxisomal membrane protein (Pex13)"/>
    <property type="match status" value="1"/>
</dbReference>
<keyword evidence="18" id="KW-1185">Reference proteome</keyword>
<dbReference type="GO" id="GO:0016560">
    <property type="term" value="P:protein import into peroxisome matrix, docking"/>
    <property type="evidence" value="ECO:0007669"/>
    <property type="project" value="InterPro"/>
</dbReference>
<evidence type="ECO:0000256" key="1">
    <source>
        <dbReference type="ARBA" id="ARBA00004549"/>
    </source>
</evidence>
<dbReference type="SMART" id="SM00326">
    <property type="entry name" value="SH3"/>
    <property type="match status" value="1"/>
</dbReference>
<feature type="region of interest" description="Disordered" evidence="15">
    <location>
        <begin position="1"/>
        <end position="52"/>
    </location>
</feature>
<evidence type="ECO:0000256" key="7">
    <source>
        <dbReference type="ARBA" id="ARBA00022989"/>
    </source>
</evidence>
<dbReference type="OrthoDB" id="10037838at2759"/>
<dbReference type="GO" id="GO:1990429">
    <property type="term" value="C:peroxisomal importomer complex"/>
    <property type="evidence" value="ECO:0007669"/>
    <property type="project" value="TreeGrafter"/>
</dbReference>
<evidence type="ECO:0000259" key="16">
    <source>
        <dbReference type="PROSITE" id="PS50002"/>
    </source>
</evidence>
<evidence type="ECO:0000256" key="3">
    <source>
        <dbReference type="ARBA" id="ARBA00022443"/>
    </source>
</evidence>
<keyword evidence="10" id="KW-0576">Peroxisome</keyword>
<organism evidence="17 18">
    <name type="scientific">Microthyrium microscopicum</name>
    <dbReference type="NCBI Taxonomy" id="703497"/>
    <lineage>
        <taxon>Eukaryota</taxon>
        <taxon>Fungi</taxon>
        <taxon>Dikarya</taxon>
        <taxon>Ascomycota</taxon>
        <taxon>Pezizomycotina</taxon>
        <taxon>Dothideomycetes</taxon>
        <taxon>Dothideomycetes incertae sedis</taxon>
        <taxon>Microthyriales</taxon>
        <taxon>Microthyriaceae</taxon>
        <taxon>Microthyrium</taxon>
    </lineage>
</organism>
<feature type="domain" description="SH3" evidence="16">
    <location>
        <begin position="310"/>
        <end position="380"/>
    </location>
</feature>
<dbReference type="PANTHER" id="PTHR19332">
    <property type="entry name" value="PEROXISOMAL MEMBRANE PROTEIN PEX13"/>
    <property type="match status" value="1"/>
</dbReference>
<keyword evidence="8" id="KW-0811">Translocation</keyword>
<keyword evidence="5" id="KW-0812">Transmembrane</keyword>
<dbReference type="AlphaFoldDB" id="A0A6A6UV13"/>
<comment type="similarity">
    <text evidence="2">Belongs to the peroxin-13 family.</text>
</comment>
<dbReference type="InterPro" id="IPR035463">
    <property type="entry name" value="Pex13"/>
</dbReference>
<keyword evidence="7" id="KW-1133">Transmembrane helix</keyword>
<dbReference type="InterPro" id="IPR001452">
    <property type="entry name" value="SH3_domain"/>
</dbReference>
<keyword evidence="9" id="KW-0472">Membrane</keyword>
<proteinExistence type="inferred from homology"/>
<keyword evidence="3 14" id="KW-0728">SH3 domain</keyword>
<evidence type="ECO:0000256" key="12">
    <source>
        <dbReference type="ARBA" id="ARBA00034535"/>
    </source>
</evidence>
<dbReference type="InterPro" id="IPR036028">
    <property type="entry name" value="SH3-like_dom_sf"/>
</dbReference>
<evidence type="ECO:0000256" key="14">
    <source>
        <dbReference type="PROSITE-ProRule" id="PRU00192"/>
    </source>
</evidence>
<dbReference type="GO" id="GO:0005778">
    <property type="term" value="C:peroxisomal membrane"/>
    <property type="evidence" value="ECO:0007669"/>
    <property type="project" value="UniProtKB-SubCell"/>
</dbReference>
<comment type="subunit">
    <text evidence="13">Interacts (via SH3 domain) with PEX14 (via SH3-binding motif); forming the PEX13-PEX14 docking complex.</text>
</comment>
<evidence type="ECO:0000256" key="2">
    <source>
        <dbReference type="ARBA" id="ARBA00006033"/>
    </source>
</evidence>
<dbReference type="SUPFAM" id="SSF50044">
    <property type="entry name" value="SH3-domain"/>
    <property type="match status" value="1"/>
</dbReference>
<evidence type="ECO:0000256" key="8">
    <source>
        <dbReference type="ARBA" id="ARBA00023010"/>
    </source>
</evidence>
<dbReference type="PANTHER" id="PTHR19332:SF1">
    <property type="entry name" value="PEROXISOMAL MEMBRANE PROTEIN PEX13"/>
    <property type="match status" value="1"/>
</dbReference>
<sequence>MSNPSPPKPWERAGAGTVSGAPLTSSTTSQPTSTMDGSSTAPPALPSRPATLSSVVNQTASNYSTMNGAGAYGASPYGMSGMNSTYGTGYNSYSSPYNRFGGMGGSMYGGGMGGMGGGMYGGMGGGMYGGGMGGMYGNQMGMDPNNPSLTQSFSNSTQATFQLIQSIVGAFGGFAQMLESTFMATHSSFFAMVSVAEQFGNLRQTLGSVLGIYTVMGWLRSLLAKVTGRPPPARSTDLTPAKFAKFNGRLPDGSPAPPAPSRKPLLVFALAVFGLPYLMGKLIKALARSQEESERRRLEALPAETPLDPSQLLFCKVLYDFNPENGAAVPGVDLAVIKGDLVAVLSKADPLGNPSDWWRCRARDGRMGYLPAPYLEPIQRRVQNAIAAATATTPAGSRAHTMTTTVAGSGSTPNSRASTLTGMKVEDLVKGQDGVTELKPEVVGKPNQISVESFQKSMFNNS</sequence>
<evidence type="ECO:0000256" key="9">
    <source>
        <dbReference type="ARBA" id="ARBA00023136"/>
    </source>
</evidence>
<evidence type="ECO:0000313" key="18">
    <source>
        <dbReference type="Proteomes" id="UP000799302"/>
    </source>
</evidence>
<keyword evidence="6" id="KW-0653">Protein transport</keyword>
<name>A0A6A6UV13_9PEZI</name>
<reference evidence="17" key="1">
    <citation type="journal article" date="2020" name="Stud. Mycol.">
        <title>101 Dothideomycetes genomes: a test case for predicting lifestyles and emergence of pathogens.</title>
        <authorList>
            <person name="Haridas S."/>
            <person name="Albert R."/>
            <person name="Binder M."/>
            <person name="Bloem J."/>
            <person name="Labutti K."/>
            <person name="Salamov A."/>
            <person name="Andreopoulos B."/>
            <person name="Baker S."/>
            <person name="Barry K."/>
            <person name="Bills G."/>
            <person name="Bluhm B."/>
            <person name="Cannon C."/>
            <person name="Castanera R."/>
            <person name="Culley D."/>
            <person name="Daum C."/>
            <person name="Ezra D."/>
            <person name="Gonzalez J."/>
            <person name="Henrissat B."/>
            <person name="Kuo A."/>
            <person name="Liang C."/>
            <person name="Lipzen A."/>
            <person name="Lutzoni F."/>
            <person name="Magnuson J."/>
            <person name="Mondo S."/>
            <person name="Nolan M."/>
            <person name="Ohm R."/>
            <person name="Pangilinan J."/>
            <person name="Park H.-J."/>
            <person name="Ramirez L."/>
            <person name="Alfaro M."/>
            <person name="Sun H."/>
            <person name="Tritt A."/>
            <person name="Yoshinaga Y."/>
            <person name="Zwiers L.-H."/>
            <person name="Turgeon B."/>
            <person name="Goodwin S."/>
            <person name="Spatafora J."/>
            <person name="Crous P."/>
            <person name="Grigoriev I."/>
        </authorList>
    </citation>
    <scope>NUCLEOTIDE SEQUENCE</scope>
    <source>
        <strain evidence="17">CBS 115976</strain>
    </source>
</reference>
<evidence type="ECO:0000256" key="11">
    <source>
        <dbReference type="ARBA" id="ARBA00029693"/>
    </source>
</evidence>
<evidence type="ECO:0000256" key="13">
    <source>
        <dbReference type="ARBA" id="ARBA00065871"/>
    </source>
</evidence>
<dbReference type="Pfam" id="PF07653">
    <property type="entry name" value="SH3_2"/>
    <property type="match status" value="1"/>
</dbReference>
<gene>
    <name evidence="17" type="ORF">BT63DRAFT_33133</name>
</gene>
<evidence type="ECO:0000256" key="6">
    <source>
        <dbReference type="ARBA" id="ARBA00022927"/>
    </source>
</evidence>
<comment type="subcellular location">
    <subcellularLocation>
        <location evidence="1">Peroxisome membrane</location>
        <topology evidence="1">Single-pass membrane protein</topology>
    </subcellularLocation>
</comment>
<accession>A0A6A6UV13</accession>
<protein>
    <recommendedName>
        <fullName evidence="12">Peroxisomal membrane protein PEX13</fullName>
    </recommendedName>
    <alternativeName>
        <fullName evidence="11">Peroxin-13</fullName>
    </alternativeName>
</protein>
<dbReference type="CDD" id="cd11771">
    <property type="entry name" value="SH3_Pex13p_fungal"/>
    <property type="match status" value="1"/>
</dbReference>
<evidence type="ECO:0000256" key="5">
    <source>
        <dbReference type="ARBA" id="ARBA00022692"/>
    </source>
</evidence>
<dbReference type="Gene3D" id="2.30.30.40">
    <property type="entry name" value="SH3 Domains"/>
    <property type="match status" value="1"/>
</dbReference>
<dbReference type="PROSITE" id="PS50002">
    <property type="entry name" value="SH3"/>
    <property type="match status" value="1"/>
</dbReference>
<evidence type="ECO:0000256" key="4">
    <source>
        <dbReference type="ARBA" id="ARBA00022448"/>
    </source>
</evidence>
<dbReference type="InterPro" id="IPR007223">
    <property type="entry name" value="Peroxin-13_N"/>
</dbReference>
<feature type="compositionally biased region" description="Low complexity" evidence="15">
    <location>
        <begin position="24"/>
        <end position="34"/>
    </location>
</feature>
<dbReference type="Proteomes" id="UP000799302">
    <property type="component" value="Unassembled WGS sequence"/>
</dbReference>
<evidence type="ECO:0000256" key="15">
    <source>
        <dbReference type="SAM" id="MobiDB-lite"/>
    </source>
</evidence>
<evidence type="ECO:0000313" key="17">
    <source>
        <dbReference type="EMBL" id="KAF2675271.1"/>
    </source>
</evidence>
<dbReference type="Pfam" id="PF04088">
    <property type="entry name" value="Peroxin-13_N"/>
    <property type="match status" value="1"/>
</dbReference>
<keyword evidence="4" id="KW-0813">Transport</keyword>
<dbReference type="EMBL" id="MU004230">
    <property type="protein sequence ID" value="KAF2675271.1"/>
    <property type="molecule type" value="Genomic_DNA"/>
</dbReference>
<evidence type="ECO:0000256" key="10">
    <source>
        <dbReference type="ARBA" id="ARBA00023140"/>
    </source>
</evidence>